<feature type="signal peptide" evidence="1">
    <location>
        <begin position="1"/>
        <end position="25"/>
    </location>
</feature>
<dbReference type="Proteomes" id="UP000002208">
    <property type="component" value="Plasmid 3"/>
</dbReference>
<evidence type="ECO:0000256" key="1">
    <source>
        <dbReference type="SAM" id="SignalP"/>
    </source>
</evidence>
<keyword evidence="3" id="KW-1185">Reference proteome</keyword>
<sequence length="186" mass="20485">MTRKRETLTRWLITLGLCALSTAKAQSQWNALTDGAVVLFRHALAPGTGDPPGFRLNDCRTQRNLNAEGRAQARRIGRAFRERRVTVTRVLSSRWCRARETASLAFPGKVHNEAAFNSFFDNSAQEPAQTRAARGVLARWKGPGVLVVVTHQVNITALTGIVPASGEGIIVRFQDDRLKVLGRVTP</sequence>
<dbReference type="Gene3D" id="3.40.50.1240">
    <property type="entry name" value="Phosphoglycerate mutase-like"/>
    <property type="match status" value="1"/>
</dbReference>
<gene>
    <name evidence="2" type="ordered locus">Deide_3p00300</name>
</gene>
<dbReference type="InterPro" id="IPR013078">
    <property type="entry name" value="His_Pase_superF_clade-1"/>
</dbReference>
<dbReference type="OrthoDB" id="2237472at2"/>
<reference evidence="2 3" key="1">
    <citation type="journal article" date="2009" name="PLoS Genet.">
        <title>Alliance of proteomics and genomics to unravel the specificities of Sahara bacterium Deinococcus deserti.</title>
        <authorList>
            <person name="de Groot A."/>
            <person name="Dulermo R."/>
            <person name="Ortet P."/>
            <person name="Blanchard L."/>
            <person name="Guerin P."/>
            <person name="Fernandez B."/>
            <person name="Vacherie B."/>
            <person name="Dossat C."/>
            <person name="Jolivet E."/>
            <person name="Siguier P."/>
            <person name="Chandler M."/>
            <person name="Barakat M."/>
            <person name="Dedieu A."/>
            <person name="Barbe V."/>
            <person name="Heulin T."/>
            <person name="Sommer S."/>
            <person name="Achouak W."/>
            <person name="Armengaud J."/>
        </authorList>
    </citation>
    <scope>NUCLEOTIDE SEQUENCE [LARGE SCALE GENOMIC DNA]</scope>
    <source>
        <strain evidence="3">DSM 17065 / CIP 109153 / LMG 22923 / VCD115</strain>
        <plasmid evidence="3">pDeide3</plasmid>
    </source>
</reference>
<dbReference type="Pfam" id="PF00300">
    <property type="entry name" value="His_Phos_1"/>
    <property type="match status" value="1"/>
</dbReference>
<geneLocation type="plasmid" evidence="3">
    <name>pDeide3</name>
</geneLocation>
<dbReference type="SUPFAM" id="SSF53254">
    <property type="entry name" value="Phosphoglycerate mutase-like"/>
    <property type="match status" value="1"/>
</dbReference>
<evidence type="ECO:0000313" key="3">
    <source>
        <dbReference type="Proteomes" id="UP000002208"/>
    </source>
</evidence>
<accession>C1D461</accession>
<proteinExistence type="predicted"/>
<dbReference type="HOGENOM" id="CLU_076038_1_0_0"/>
<evidence type="ECO:0000313" key="2">
    <source>
        <dbReference type="EMBL" id="ACO47942.1"/>
    </source>
</evidence>
<dbReference type="SMART" id="SM00855">
    <property type="entry name" value="PGAM"/>
    <property type="match status" value="1"/>
</dbReference>
<dbReference type="AlphaFoldDB" id="C1D461"/>
<protein>
    <submittedName>
        <fullName evidence="2">Putative phosphoglycerate mutase family</fullName>
    </submittedName>
</protein>
<keyword evidence="1" id="KW-0732">Signal</keyword>
<dbReference type="KEGG" id="ddr:Deide_3p00300"/>
<name>C1D461_DEIDV</name>
<dbReference type="InterPro" id="IPR029033">
    <property type="entry name" value="His_PPase_superfam"/>
</dbReference>
<organism evidence="2 3">
    <name type="scientific">Deinococcus deserti (strain DSM 17065 / CIP 109153 / LMG 22923 / VCD115)</name>
    <dbReference type="NCBI Taxonomy" id="546414"/>
    <lineage>
        <taxon>Bacteria</taxon>
        <taxon>Thermotogati</taxon>
        <taxon>Deinococcota</taxon>
        <taxon>Deinococci</taxon>
        <taxon>Deinococcales</taxon>
        <taxon>Deinococcaceae</taxon>
        <taxon>Deinococcus</taxon>
    </lineage>
</organism>
<dbReference type="CDD" id="cd07040">
    <property type="entry name" value="HP"/>
    <property type="match status" value="1"/>
</dbReference>
<keyword evidence="2" id="KW-0614">Plasmid</keyword>
<dbReference type="RefSeq" id="WP_012694816.1">
    <property type="nucleotide sequence ID" value="NC_012528.1"/>
</dbReference>
<feature type="chain" id="PRO_5002905976" evidence="1">
    <location>
        <begin position="26"/>
        <end position="186"/>
    </location>
</feature>
<dbReference type="EMBL" id="CP001117">
    <property type="protein sequence ID" value="ACO47942.1"/>
    <property type="molecule type" value="Genomic_DNA"/>
</dbReference>